<dbReference type="GO" id="GO:0008270">
    <property type="term" value="F:zinc ion binding"/>
    <property type="evidence" value="ECO:0007669"/>
    <property type="project" value="UniProtKB-KW"/>
</dbReference>
<dbReference type="PROSITE" id="PS51873">
    <property type="entry name" value="TRIAD"/>
    <property type="match status" value="1"/>
</dbReference>
<keyword evidence="6" id="KW-0833">Ubl conjugation pathway</keyword>
<dbReference type="CDD" id="cd20353">
    <property type="entry name" value="Rcat_RBR_RNF216"/>
    <property type="match status" value="1"/>
</dbReference>
<proteinExistence type="predicted"/>
<dbReference type="Gene3D" id="1.20.120.1750">
    <property type="match status" value="1"/>
</dbReference>
<keyword evidence="7" id="KW-0862">Zinc</keyword>
<gene>
    <name evidence="10" type="ORF">QBC35DRAFT_495365</name>
</gene>
<feature type="compositionally biased region" description="Low complexity" evidence="8">
    <location>
        <begin position="765"/>
        <end position="775"/>
    </location>
</feature>
<dbReference type="GO" id="GO:0016740">
    <property type="term" value="F:transferase activity"/>
    <property type="evidence" value="ECO:0007669"/>
    <property type="project" value="UniProtKB-KW"/>
</dbReference>
<evidence type="ECO:0000313" key="10">
    <source>
        <dbReference type="EMBL" id="KAK4188710.1"/>
    </source>
</evidence>
<feature type="compositionally biased region" description="Basic residues" evidence="8">
    <location>
        <begin position="65"/>
        <end position="77"/>
    </location>
</feature>
<keyword evidence="4" id="KW-0677">Repeat</keyword>
<evidence type="ECO:0000256" key="6">
    <source>
        <dbReference type="ARBA" id="ARBA00022786"/>
    </source>
</evidence>
<organism evidence="10 11">
    <name type="scientific">Podospora australis</name>
    <dbReference type="NCBI Taxonomy" id="1536484"/>
    <lineage>
        <taxon>Eukaryota</taxon>
        <taxon>Fungi</taxon>
        <taxon>Dikarya</taxon>
        <taxon>Ascomycota</taxon>
        <taxon>Pezizomycotina</taxon>
        <taxon>Sordariomycetes</taxon>
        <taxon>Sordariomycetidae</taxon>
        <taxon>Sordariales</taxon>
        <taxon>Podosporaceae</taxon>
        <taxon>Podospora</taxon>
    </lineage>
</organism>
<evidence type="ECO:0000256" key="7">
    <source>
        <dbReference type="ARBA" id="ARBA00022833"/>
    </source>
</evidence>
<dbReference type="SUPFAM" id="SSF57850">
    <property type="entry name" value="RING/U-box"/>
    <property type="match status" value="1"/>
</dbReference>
<feature type="region of interest" description="Disordered" evidence="8">
    <location>
        <begin position="557"/>
        <end position="580"/>
    </location>
</feature>
<feature type="region of interest" description="Disordered" evidence="8">
    <location>
        <begin position="201"/>
        <end position="220"/>
    </location>
</feature>
<dbReference type="InterPro" id="IPR047544">
    <property type="entry name" value="RING-HC_RBR_RNF216"/>
</dbReference>
<feature type="domain" description="RING-type" evidence="9">
    <location>
        <begin position="226"/>
        <end position="448"/>
    </location>
</feature>
<evidence type="ECO:0000256" key="8">
    <source>
        <dbReference type="SAM" id="MobiDB-lite"/>
    </source>
</evidence>
<feature type="region of interest" description="Disordered" evidence="8">
    <location>
        <begin position="1"/>
        <end position="20"/>
    </location>
</feature>
<dbReference type="InterPro" id="IPR044066">
    <property type="entry name" value="TRIAD_supradom"/>
</dbReference>
<feature type="compositionally biased region" description="Basic and acidic residues" evidence="8">
    <location>
        <begin position="565"/>
        <end position="580"/>
    </location>
</feature>
<dbReference type="Proteomes" id="UP001302126">
    <property type="component" value="Unassembled WGS sequence"/>
</dbReference>
<feature type="region of interest" description="Disordered" evidence="8">
    <location>
        <begin position="58"/>
        <end position="85"/>
    </location>
</feature>
<dbReference type="InterPro" id="IPR051628">
    <property type="entry name" value="LUBAC_E3_Ligases"/>
</dbReference>
<evidence type="ECO:0000256" key="3">
    <source>
        <dbReference type="ARBA" id="ARBA00022723"/>
    </source>
</evidence>
<keyword evidence="2" id="KW-0808">Transferase</keyword>
<feature type="region of interest" description="Disordered" evidence="8">
    <location>
        <begin position="752"/>
        <end position="775"/>
    </location>
</feature>
<dbReference type="AlphaFoldDB" id="A0AAN7AKC8"/>
<evidence type="ECO:0000256" key="1">
    <source>
        <dbReference type="ARBA" id="ARBA00004906"/>
    </source>
</evidence>
<dbReference type="Pfam" id="PF26200">
    <property type="entry name" value="Rcat_RNF216"/>
    <property type="match status" value="1"/>
</dbReference>
<evidence type="ECO:0000256" key="2">
    <source>
        <dbReference type="ARBA" id="ARBA00022679"/>
    </source>
</evidence>
<name>A0AAN7AKC8_9PEZI</name>
<comment type="pathway">
    <text evidence="1">Protein modification; protein ubiquitination.</text>
</comment>
<dbReference type="PANTHER" id="PTHR22770:SF47">
    <property type="entry name" value="E3 UBIQUITIN-PROTEIN LIGASE RNF216"/>
    <property type="match status" value="1"/>
</dbReference>
<dbReference type="PANTHER" id="PTHR22770">
    <property type="entry name" value="UBIQUITIN CONJUGATING ENZYME 7 INTERACTING PROTEIN-RELATED"/>
    <property type="match status" value="1"/>
</dbReference>
<keyword evidence="5" id="KW-0863">Zinc-finger</keyword>
<evidence type="ECO:0000256" key="4">
    <source>
        <dbReference type="ARBA" id="ARBA00022737"/>
    </source>
</evidence>
<dbReference type="CDD" id="cd20339">
    <property type="entry name" value="BRcat_RBR_RNF216"/>
    <property type="match status" value="1"/>
</dbReference>
<dbReference type="CDD" id="cd16630">
    <property type="entry name" value="RING-HC_RBR_RNF216"/>
    <property type="match status" value="1"/>
</dbReference>
<evidence type="ECO:0000313" key="11">
    <source>
        <dbReference type="Proteomes" id="UP001302126"/>
    </source>
</evidence>
<protein>
    <recommendedName>
        <fullName evidence="9">RING-type domain-containing protein</fullName>
    </recommendedName>
</protein>
<keyword evidence="3" id="KW-0479">Metal-binding</keyword>
<evidence type="ECO:0000256" key="5">
    <source>
        <dbReference type="ARBA" id="ARBA00022771"/>
    </source>
</evidence>
<accession>A0AAN7AKC8</accession>
<keyword evidence="11" id="KW-1185">Reference proteome</keyword>
<dbReference type="InterPro" id="IPR047546">
    <property type="entry name" value="Rcat_RBR_RNF216"/>
</dbReference>
<sequence>MPPQLRSETRQCPQQDGAKTSEEVVLGCFPDICPDYLSETLSQHAGIAEQVISHILDQQDNGKAYPKRPRPSLKRKREPSEEGEEELLRKQFATGYNRHAGKPPHYQKSYLNAAKILLKSAFPQLYSQDVERAFKSNRDSIFSAYLELDKAITERSQNIRFKKVPTKAHNPESAFENSENEAEKEAVREFRVARTACEEEAAKREEEKRKQQEEVDNMERSKEAGEVADCECCYTDFPLNRMVHCNGETVHWFCRECARRMAESQIGLSKYHLNCMSMDGCDSTFDNSQRELFLDEKLTIALDKIEQEAVLRLAGIENLESCPFCSFAAECPPIEEDKEFRCLGPECGIVSCRHCRQETHIPKTCEEASKEHGLSARRVIEEAMSAALIRKCNKCNTPFIKENGCNKMTCTRNGCANVQCYVCSKSCDYSHFDDSSRGGKQGNCPLFDSVESRHEVEVQAAQEKARQQVAQENPAVEAELLEIKFSEKVQQDDKRRMAANPQIGRHAFRRAAVAMVNMPQRQAPRALEGMAERFGIPHDLLPPEIPAPAVRDLPGQQAQRQQGHANEHIPRAHANRADERRRAAEGYLAHNPNQDPAQLEEVLRGVLRLPARRTPNQRNQALGEQAAHPVNHRAAQAAHQVAAHRAILLAGQQAQQAHPAHFEALQAEFQRSQLQVEQQAAHQFALQIQQAQQQAQQAPNLPLELPPIVPGMPGPAMYPGYGYMHPLPGLPLPFRHADGTIMGAVHHPWASQGAGNVQFPPPNPNANHGNAPQQR</sequence>
<reference evidence="10" key="1">
    <citation type="journal article" date="2023" name="Mol. Phylogenet. Evol.">
        <title>Genome-scale phylogeny and comparative genomics of the fungal order Sordariales.</title>
        <authorList>
            <person name="Hensen N."/>
            <person name="Bonometti L."/>
            <person name="Westerberg I."/>
            <person name="Brannstrom I.O."/>
            <person name="Guillou S."/>
            <person name="Cros-Aarteil S."/>
            <person name="Calhoun S."/>
            <person name="Haridas S."/>
            <person name="Kuo A."/>
            <person name="Mondo S."/>
            <person name="Pangilinan J."/>
            <person name="Riley R."/>
            <person name="LaButti K."/>
            <person name="Andreopoulos B."/>
            <person name="Lipzen A."/>
            <person name="Chen C."/>
            <person name="Yan M."/>
            <person name="Daum C."/>
            <person name="Ng V."/>
            <person name="Clum A."/>
            <person name="Steindorff A."/>
            <person name="Ohm R.A."/>
            <person name="Martin F."/>
            <person name="Silar P."/>
            <person name="Natvig D.O."/>
            <person name="Lalanne C."/>
            <person name="Gautier V."/>
            <person name="Ament-Velasquez S.L."/>
            <person name="Kruys A."/>
            <person name="Hutchinson M.I."/>
            <person name="Powell A.J."/>
            <person name="Barry K."/>
            <person name="Miller A.N."/>
            <person name="Grigoriev I.V."/>
            <person name="Debuchy R."/>
            <person name="Gladieux P."/>
            <person name="Hiltunen Thoren M."/>
            <person name="Johannesson H."/>
        </authorList>
    </citation>
    <scope>NUCLEOTIDE SEQUENCE</scope>
    <source>
        <strain evidence="10">PSN309</strain>
    </source>
</reference>
<reference evidence="10" key="2">
    <citation type="submission" date="2023-05" db="EMBL/GenBank/DDBJ databases">
        <authorList>
            <consortium name="Lawrence Berkeley National Laboratory"/>
            <person name="Steindorff A."/>
            <person name="Hensen N."/>
            <person name="Bonometti L."/>
            <person name="Westerberg I."/>
            <person name="Brannstrom I.O."/>
            <person name="Guillou S."/>
            <person name="Cros-Aarteil S."/>
            <person name="Calhoun S."/>
            <person name="Haridas S."/>
            <person name="Kuo A."/>
            <person name="Mondo S."/>
            <person name="Pangilinan J."/>
            <person name="Riley R."/>
            <person name="Labutti K."/>
            <person name="Andreopoulos B."/>
            <person name="Lipzen A."/>
            <person name="Chen C."/>
            <person name="Yanf M."/>
            <person name="Daum C."/>
            <person name="Ng V."/>
            <person name="Clum A."/>
            <person name="Ohm R."/>
            <person name="Martin F."/>
            <person name="Silar P."/>
            <person name="Natvig D."/>
            <person name="Lalanne C."/>
            <person name="Gautier V."/>
            <person name="Ament-Velasquez S.L."/>
            <person name="Kruys A."/>
            <person name="Hutchinson M.I."/>
            <person name="Powell A.J."/>
            <person name="Barry K."/>
            <person name="Miller A.N."/>
            <person name="Grigoriev I.V."/>
            <person name="Debuchy R."/>
            <person name="Gladieux P."/>
            <person name="Thoren M.H."/>
            <person name="Johannesson H."/>
        </authorList>
    </citation>
    <scope>NUCLEOTIDE SEQUENCE</scope>
    <source>
        <strain evidence="10">PSN309</strain>
    </source>
</reference>
<evidence type="ECO:0000259" key="9">
    <source>
        <dbReference type="PROSITE" id="PS51873"/>
    </source>
</evidence>
<dbReference type="EMBL" id="MU864384">
    <property type="protein sequence ID" value="KAK4188710.1"/>
    <property type="molecule type" value="Genomic_DNA"/>
</dbReference>
<dbReference type="InterPro" id="IPR047545">
    <property type="entry name" value="BRcat_RBR_RNF216"/>
</dbReference>
<comment type="caution">
    <text evidence="10">The sequence shown here is derived from an EMBL/GenBank/DDBJ whole genome shotgun (WGS) entry which is preliminary data.</text>
</comment>